<keyword evidence="7 12" id="KW-0238">DNA-binding</keyword>
<dbReference type="PRINTS" id="PR00040">
    <property type="entry name" value="HTHMERR"/>
</dbReference>
<dbReference type="Proteomes" id="UP001303946">
    <property type="component" value="Chromosome"/>
</dbReference>
<keyword evidence="3" id="KW-0678">Repressor</keyword>
<dbReference type="CDD" id="cd04783">
    <property type="entry name" value="HTH_MerR1"/>
    <property type="match status" value="1"/>
</dbReference>
<gene>
    <name evidence="12" type="ORF">RXV79_12890</name>
</gene>
<keyword evidence="8" id="KW-0010">Activator</keyword>
<evidence type="ECO:0000256" key="9">
    <source>
        <dbReference type="ARBA" id="ARBA00023163"/>
    </source>
</evidence>
<evidence type="ECO:0000256" key="3">
    <source>
        <dbReference type="ARBA" id="ARBA00022491"/>
    </source>
</evidence>
<dbReference type="Gene3D" id="1.10.1660.10">
    <property type="match status" value="1"/>
</dbReference>
<organism evidence="12 13">
    <name type="scientific">Piscinibacter gummiphilus</name>
    <dbReference type="NCBI Taxonomy" id="946333"/>
    <lineage>
        <taxon>Bacteria</taxon>
        <taxon>Pseudomonadati</taxon>
        <taxon>Pseudomonadota</taxon>
        <taxon>Betaproteobacteria</taxon>
        <taxon>Burkholderiales</taxon>
        <taxon>Sphaerotilaceae</taxon>
        <taxon>Piscinibacter</taxon>
    </lineage>
</organism>
<evidence type="ECO:0000313" key="12">
    <source>
        <dbReference type="EMBL" id="WOB10918.1"/>
    </source>
</evidence>
<dbReference type="GO" id="GO:0003677">
    <property type="term" value="F:DNA binding"/>
    <property type="evidence" value="ECO:0007669"/>
    <property type="project" value="UniProtKB-KW"/>
</dbReference>
<dbReference type="RefSeq" id="WP_316703846.1">
    <property type="nucleotide sequence ID" value="NZ_CP136336.1"/>
</dbReference>
<name>A0ABZ0D7A2_9BURK</name>
<evidence type="ECO:0000256" key="1">
    <source>
        <dbReference type="ARBA" id="ARBA00017146"/>
    </source>
</evidence>
<keyword evidence="9" id="KW-0804">Transcription</keyword>
<dbReference type="PANTHER" id="PTHR30204">
    <property type="entry name" value="REDOX-CYCLING DRUG-SENSING TRANSCRIPTIONAL ACTIVATOR SOXR"/>
    <property type="match status" value="1"/>
</dbReference>
<dbReference type="InterPro" id="IPR000551">
    <property type="entry name" value="MerR-type_HTH_dom"/>
</dbReference>
<dbReference type="Pfam" id="PF00376">
    <property type="entry name" value="MerR"/>
    <property type="match status" value="1"/>
</dbReference>
<dbReference type="InterPro" id="IPR047057">
    <property type="entry name" value="MerR_fam"/>
</dbReference>
<evidence type="ECO:0000256" key="10">
    <source>
        <dbReference type="ARBA" id="ARBA00024874"/>
    </source>
</evidence>
<reference evidence="12 13" key="1">
    <citation type="submission" date="2023-10" db="EMBL/GenBank/DDBJ databases">
        <title>Bacteria for the degradation of biodegradable plastic PBAT(Polybutylene adipate terephthalate).</title>
        <authorList>
            <person name="Weon H.-Y."/>
            <person name="Yeon J."/>
        </authorList>
    </citation>
    <scope>NUCLEOTIDE SEQUENCE [LARGE SCALE GENOMIC DNA]</scope>
    <source>
        <strain evidence="12 13">SBD 7-3</strain>
    </source>
</reference>
<dbReference type="InterPro" id="IPR009061">
    <property type="entry name" value="DNA-bd_dom_put_sf"/>
</dbReference>
<dbReference type="InterPro" id="IPR015358">
    <property type="entry name" value="Tscrpt_reg_MerR_DNA-bd"/>
</dbReference>
<dbReference type="InterPro" id="IPR011794">
    <property type="entry name" value="MerR"/>
</dbReference>
<feature type="domain" description="HTH merR-type" evidence="11">
    <location>
        <begin position="17"/>
        <end position="85"/>
    </location>
</feature>
<sequence>MKKKTVVGLQPLYGHSSLTIGRLAKAAGVGVETVRYYQSRGLLRVPPASGAFRIYPLAAIDRIAFIKRAQSLGFSLDEVHSLLDLEDGRNRRAIQSVTQARLAQIDDKLGELNRMRGVLSDLLNRCRQTGQMHVCPIIETLAGARPPT</sequence>
<evidence type="ECO:0000256" key="2">
    <source>
        <dbReference type="ARBA" id="ARBA00022466"/>
    </source>
</evidence>
<comment type="function">
    <text evidence="10">Mediates the mercuric-dependent induction of mercury resistance operon. In the absence of mercury MerR represses transcription by binding tightly to the mer operator region; when mercury is present the dimeric complex binds a single ion and becomes a potent transcriptional activator, while remaining bound to the mer site.</text>
</comment>
<protein>
    <recommendedName>
        <fullName evidence="1">Mercuric resistance operon regulatory protein</fullName>
    </recommendedName>
</protein>
<evidence type="ECO:0000256" key="5">
    <source>
        <dbReference type="ARBA" id="ARBA00022914"/>
    </source>
</evidence>
<dbReference type="PANTHER" id="PTHR30204:SF69">
    <property type="entry name" value="MERR-FAMILY TRANSCRIPTIONAL REGULATOR"/>
    <property type="match status" value="1"/>
</dbReference>
<keyword evidence="13" id="KW-1185">Reference proteome</keyword>
<dbReference type="PROSITE" id="PS50937">
    <property type="entry name" value="HTH_MERR_2"/>
    <property type="match status" value="1"/>
</dbReference>
<dbReference type="SUPFAM" id="SSF46955">
    <property type="entry name" value="Putative DNA-binding domain"/>
    <property type="match status" value="1"/>
</dbReference>
<keyword evidence="4" id="KW-0479">Metal-binding</keyword>
<evidence type="ECO:0000256" key="4">
    <source>
        <dbReference type="ARBA" id="ARBA00022723"/>
    </source>
</evidence>
<dbReference type="Pfam" id="PF09278">
    <property type="entry name" value="MerR-DNA-bind"/>
    <property type="match status" value="1"/>
</dbReference>
<dbReference type="EMBL" id="CP136336">
    <property type="protein sequence ID" value="WOB10918.1"/>
    <property type="molecule type" value="Genomic_DNA"/>
</dbReference>
<keyword evidence="2" id="KW-0475">Mercuric resistance</keyword>
<evidence type="ECO:0000256" key="6">
    <source>
        <dbReference type="ARBA" id="ARBA00023015"/>
    </source>
</evidence>
<proteinExistence type="predicted"/>
<keyword evidence="5" id="KW-0476">Mercury</keyword>
<evidence type="ECO:0000256" key="7">
    <source>
        <dbReference type="ARBA" id="ARBA00023125"/>
    </source>
</evidence>
<evidence type="ECO:0000313" key="13">
    <source>
        <dbReference type="Proteomes" id="UP001303946"/>
    </source>
</evidence>
<dbReference type="SMART" id="SM00422">
    <property type="entry name" value="HTH_MERR"/>
    <property type="match status" value="1"/>
</dbReference>
<evidence type="ECO:0000256" key="8">
    <source>
        <dbReference type="ARBA" id="ARBA00023159"/>
    </source>
</evidence>
<accession>A0ABZ0D7A2</accession>
<evidence type="ECO:0000259" key="11">
    <source>
        <dbReference type="PROSITE" id="PS50937"/>
    </source>
</evidence>
<keyword evidence="6" id="KW-0805">Transcription regulation</keyword>